<protein>
    <submittedName>
        <fullName evidence="2">5'-methylthioadenosine/S-adenosylhomocysteine nucleosidase</fullName>
        <ecNumber evidence="2">3.2.2.9</ecNumber>
    </submittedName>
</protein>
<reference evidence="2 3" key="1">
    <citation type="submission" date="2019-02" db="EMBL/GenBank/DDBJ databases">
        <title>Deep-cultivation of Planctomycetes and their phenomic and genomic characterization uncovers novel biology.</title>
        <authorList>
            <person name="Wiegand S."/>
            <person name="Jogler M."/>
            <person name="Boedeker C."/>
            <person name="Pinto D."/>
            <person name="Vollmers J."/>
            <person name="Rivas-Marin E."/>
            <person name="Kohn T."/>
            <person name="Peeters S.H."/>
            <person name="Heuer A."/>
            <person name="Rast P."/>
            <person name="Oberbeckmann S."/>
            <person name="Bunk B."/>
            <person name="Jeske O."/>
            <person name="Meyerdierks A."/>
            <person name="Storesund J.E."/>
            <person name="Kallscheuer N."/>
            <person name="Luecker S."/>
            <person name="Lage O.M."/>
            <person name="Pohl T."/>
            <person name="Merkel B.J."/>
            <person name="Hornburger P."/>
            <person name="Mueller R.-W."/>
            <person name="Bruemmer F."/>
            <person name="Labrenz M."/>
            <person name="Spormann A.M."/>
            <person name="Op den Camp H."/>
            <person name="Overmann J."/>
            <person name="Amann R."/>
            <person name="Jetten M.S.M."/>
            <person name="Mascher T."/>
            <person name="Medema M.H."/>
            <person name="Devos D.P."/>
            <person name="Kaster A.-K."/>
            <person name="Ovreas L."/>
            <person name="Rohde M."/>
            <person name="Galperin M.Y."/>
            <person name="Jogler C."/>
        </authorList>
    </citation>
    <scope>NUCLEOTIDE SEQUENCE [LARGE SCALE GENOMIC DNA]</scope>
    <source>
        <strain evidence="2 3">KS4</strain>
    </source>
</reference>
<accession>A0A517YUE6</accession>
<dbReference type="KEGG" id="pcor:KS4_18650"/>
<dbReference type="PANTHER" id="PTHR46832:SF1">
    <property type="entry name" value="5'-METHYLTHIOADENOSINE_S-ADENOSYLHOMOCYSTEINE NUCLEOSIDASE"/>
    <property type="match status" value="1"/>
</dbReference>
<evidence type="ECO:0000313" key="2">
    <source>
        <dbReference type="EMBL" id="QDU33807.1"/>
    </source>
</evidence>
<dbReference type="AlphaFoldDB" id="A0A517YUE6"/>
<dbReference type="EMBL" id="CP036425">
    <property type="protein sequence ID" value="QDU33807.1"/>
    <property type="molecule type" value="Genomic_DNA"/>
</dbReference>
<keyword evidence="2" id="KW-0378">Hydrolase</keyword>
<dbReference type="RefSeq" id="WP_145077146.1">
    <property type="nucleotide sequence ID" value="NZ_CP036425.1"/>
</dbReference>
<feature type="domain" description="Nucleoside phosphorylase" evidence="1">
    <location>
        <begin position="8"/>
        <end position="191"/>
    </location>
</feature>
<evidence type="ECO:0000313" key="3">
    <source>
        <dbReference type="Proteomes" id="UP000317369"/>
    </source>
</evidence>
<dbReference type="InterPro" id="IPR035994">
    <property type="entry name" value="Nucleoside_phosphorylase_sf"/>
</dbReference>
<sequence length="246" mass="27014">MTEQPQNILLLTAMQPEMLPILKALNLTTRCINQTTPLNNLIHLTPAVIGVGQTHAFSNTSKLIEQHAPDLVLLLGISGALDPELETGDLLIPDSFINDHNDPVILRPAIEHLHFFPNLLKLDAITETIEYTADTIISTPESKLHVYEHKLAHAANMESYAVAKAARATSTPFLILRAIADTADDHLLSESADWINSSTGKQKTIAAVTHLLFHPTHLPDLLYMQKTFNLATQTLASAIKHLLKPA</sequence>
<organism evidence="2 3">
    <name type="scientific">Poriferisphaera corsica</name>
    <dbReference type="NCBI Taxonomy" id="2528020"/>
    <lineage>
        <taxon>Bacteria</taxon>
        <taxon>Pseudomonadati</taxon>
        <taxon>Planctomycetota</taxon>
        <taxon>Phycisphaerae</taxon>
        <taxon>Phycisphaerales</taxon>
        <taxon>Phycisphaeraceae</taxon>
        <taxon>Poriferisphaera</taxon>
    </lineage>
</organism>
<evidence type="ECO:0000259" key="1">
    <source>
        <dbReference type="Pfam" id="PF01048"/>
    </source>
</evidence>
<dbReference type="GO" id="GO:0008782">
    <property type="term" value="F:adenosylhomocysteine nucleosidase activity"/>
    <property type="evidence" value="ECO:0007669"/>
    <property type="project" value="UniProtKB-EC"/>
</dbReference>
<name>A0A517YUE6_9BACT</name>
<dbReference type="EC" id="3.2.2.9" evidence="2"/>
<dbReference type="Pfam" id="PF01048">
    <property type="entry name" value="PNP_UDP_1"/>
    <property type="match status" value="1"/>
</dbReference>
<dbReference type="PANTHER" id="PTHR46832">
    <property type="entry name" value="5'-METHYLTHIOADENOSINE/S-ADENOSYLHOMOCYSTEINE NUCLEOSIDASE"/>
    <property type="match status" value="1"/>
</dbReference>
<dbReference type="Gene3D" id="3.40.50.1580">
    <property type="entry name" value="Nucleoside phosphorylase domain"/>
    <property type="match status" value="1"/>
</dbReference>
<dbReference type="InterPro" id="IPR000845">
    <property type="entry name" value="Nucleoside_phosphorylase_d"/>
</dbReference>
<dbReference type="GO" id="GO:0019284">
    <property type="term" value="P:L-methionine salvage from S-adenosylmethionine"/>
    <property type="evidence" value="ECO:0007669"/>
    <property type="project" value="TreeGrafter"/>
</dbReference>
<dbReference type="GO" id="GO:0005829">
    <property type="term" value="C:cytosol"/>
    <property type="evidence" value="ECO:0007669"/>
    <property type="project" value="TreeGrafter"/>
</dbReference>
<dbReference type="SUPFAM" id="SSF53167">
    <property type="entry name" value="Purine and uridine phosphorylases"/>
    <property type="match status" value="1"/>
</dbReference>
<dbReference type="GO" id="GO:0009116">
    <property type="term" value="P:nucleoside metabolic process"/>
    <property type="evidence" value="ECO:0007669"/>
    <property type="project" value="InterPro"/>
</dbReference>
<proteinExistence type="predicted"/>
<gene>
    <name evidence="2" type="primary">mtnN</name>
    <name evidence="2" type="ORF">KS4_18650</name>
</gene>
<dbReference type="Proteomes" id="UP000317369">
    <property type="component" value="Chromosome"/>
</dbReference>
<keyword evidence="2" id="KW-0326">Glycosidase</keyword>
<dbReference type="OrthoDB" id="261107at2"/>
<dbReference type="GO" id="GO:0008930">
    <property type="term" value="F:methylthioadenosine nucleosidase activity"/>
    <property type="evidence" value="ECO:0007669"/>
    <property type="project" value="TreeGrafter"/>
</dbReference>
<keyword evidence="3" id="KW-1185">Reference proteome</keyword>